<comment type="caution">
    <text evidence="1">The sequence shown here is derived from an EMBL/GenBank/DDBJ whole genome shotgun (WGS) entry which is preliminary data.</text>
</comment>
<dbReference type="EMBL" id="SNRX01000077">
    <property type="protein sequence ID" value="KAA6300469.1"/>
    <property type="molecule type" value="Genomic_DNA"/>
</dbReference>
<evidence type="ECO:0000313" key="1">
    <source>
        <dbReference type="EMBL" id="KAA6300469.1"/>
    </source>
</evidence>
<proteinExistence type="predicted"/>
<sequence>MSKKEKQRGINSKKSMNNTHSASIPINILLQAQAKAEEIKMLLASYITVLMPDQRRTLAKTLAFVEKAHELAITNPVFVPPFLNMAEFTIDFSDAHNIEPVLVVLEQLRSGVDDTQMLAGSEAYQAALVFYNSVKEAATKNVPGAKAVYDALSVRFPHKKCRGDDDSAEE</sequence>
<organism evidence="1 2">
    <name type="scientific">Candidatus Ordinivivax streblomastigis</name>
    <dbReference type="NCBI Taxonomy" id="2540710"/>
    <lineage>
        <taxon>Bacteria</taxon>
        <taxon>Pseudomonadati</taxon>
        <taxon>Bacteroidota</taxon>
        <taxon>Bacteroidia</taxon>
        <taxon>Bacteroidales</taxon>
        <taxon>Candidatus Ordinivivax</taxon>
    </lineage>
</organism>
<evidence type="ECO:0000313" key="2">
    <source>
        <dbReference type="Proteomes" id="UP000324575"/>
    </source>
</evidence>
<reference evidence="1 2" key="1">
    <citation type="submission" date="2019-03" db="EMBL/GenBank/DDBJ databases">
        <title>Single cell metagenomics reveals metabolic interactions within the superorganism composed of flagellate Streblomastix strix and complex community of Bacteroidetes bacteria on its surface.</title>
        <authorList>
            <person name="Treitli S.C."/>
            <person name="Kolisko M."/>
            <person name="Husnik F."/>
            <person name="Keeling P."/>
            <person name="Hampl V."/>
        </authorList>
    </citation>
    <scope>NUCLEOTIDE SEQUENCE [LARGE SCALE GENOMIC DNA]</scope>
    <source>
        <strain evidence="1">St1</strain>
    </source>
</reference>
<name>A0A5M8NYC0_9BACT</name>
<dbReference type="Proteomes" id="UP000324575">
    <property type="component" value="Unassembled WGS sequence"/>
</dbReference>
<accession>A0A5M8NYC0</accession>
<gene>
    <name evidence="1" type="ORF">EZS26_003380</name>
</gene>
<dbReference type="AlphaFoldDB" id="A0A5M8NYC0"/>
<protein>
    <submittedName>
        <fullName evidence="1">Uncharacterized protein</fullName>
    </submittedName>
</protein>